<dbReference type="AlphaFoldDB" id="R6I6L9"/>
<dbReference type="HOGENOM" id="CLU_1282225_0_0_9"/>
<dbReference type="InterPro" id="IPR025484">
    <property type="entry name" value="DUF4376"/>
</dbReference>
<evidence type="ECO:0000259" key="1">
    <source>
        <dbReference type="Pfam" id="PF14301"/>
    </source>
</evidence>
<protein>
    <recommendedName>
        <fullName evidence="1">DUF4376 domain-containing protein</fullName>
    </recommendedName>
</protein>
<dbReference type="EMBL" id="CBDS010000058">
    <property type="protein sequence ID" value="CDB45843.1"/>
    <property type="molecule type" value="Genomic_DNA"/>
</dbReference>
<dbReference type="STRING" id="1262914.BN533_00968"/>
<accession>R6I6L9</accession>
<sequence>MQDLIIYNENQVIIQANSKTYQETKENFLADYEEKVNYQTIDYNRTTQTCWLNGEAFQAYPNTVCEDILNSIDTLLEKQAKREYIVPTIDELKAIKLSEIDAWTESKITGGFISECTGEIVRYDSDKDTQLTIQGIALNVSTERFKNEYPDGCPVRGYKDGETVKTIQYLNAAQVYRWCADLSSYVGACKQRGWSKQAEVAAALSKEDLDAIILD</sequence>
<gene>
    <name evidence="2" type="ORF">BN533_00968</name>
</gene>
<feature type="domain" description="DUF4376" evidence="1">
    <location>
        <begin position="91"/>
        <end position="211"/>
    </location>
</feature>
<evidence type="ECO:0000313" key="2">
    <source>
        <dbReference type="EMBL" id="CDB45843.1"/>
    </source>
</evidence>
<organism evidence="2">
    <name type="scientific">Phascolarctobacterium faecium</name>
    <dbReference type="NCBI Taxonomy" id="33025"/>
    <lineage>
        <taxon>Bacteria</taxon>
        <taxon>Bacillati</taxon>
        <taxon>Bacillota</taxon>
        <taxon>Negativicutes</taxon>
        <taxon>Acidaminococcales</taxon>
        <taxon>Acidaminococcaceae</taxon>
        <taxon>Phascolarctobacterium</taxon>
    </lineage>
</organism>
<dbReference type="Pfam" id="PF14301">
    <property type="entry name" value="DUF4376"/>
    <property type="match status" value="1"/>
</dbReference>
<comment type="caution">
    <text evidence="2">The sequence shown here is derived from an EMBL/GenBank/DDBJ whole genome shotgun (WGS) entry which is preliminary data.</text>
</comment>
<proteinExistence type="predicted"/>
<reference evidence="2" key="1">
    <citation type="submission" date="2012-11" db="EMBL/GenBank/DDBJ databases">
        <title>Dependencies among metagenomic species, viruses, plasmids and units of genetic variation.</title>
        <authorList>
            <person name="Nielsen H.B."/>
            <person name="Almeida M."/>
            <person name="Juncker A.S."/>
            <person name="Rasmussen S."/>
            <person name="Li J."/>
            <person name="Sunagawa S."/>
            <person name="Plichta D."/>
            <person name="Gautier L."/>
            <person name="Le Chatelier E."/>
            <person name="Peletier E."/>
            <person name="Bonde I."/>
            <person name="Nielsen T."/>
            <person name="Manichanh C."/>
            <person name="Arumugam M."/>
            <person name="Batto J."/>
            <person name="Santos M.B.Q.D."/>
            <person name="Blom N."/>
            <person name="Borruel N."/>
            <person name="Burgdorf K.S."/>
            <person name="Boumezbeur F."/>
            <person name="Casellas F."/>
            <person name="Dore J."/>
            <person name="Guarner F."/>
            <person name="Hansen T."/>
            <person name="Hildebrand F."/>
            <person name="Kaas R.S."/>
            <person name="Kennedy S."/>
            <person name="Kristiansen K."/>
            <person name="Kultima J.R."/>
            <person name="Leonard P."/>
            <person name="Levenez F."/>
            <person name="Lund O."/>
            <person name="Moumen B."/>
            <person name="Le Paslier D."/>
            <person name="Pons N."/>
            <person name="Pedersen O."/>
            <person name="Prifti E."/>
            <person name="Qin J."/>
            <person name="Raes J."/>
            <person name="Tap J."/>
            <person name="Tims S."/>
            <person name="Ussery D.W."/>
            <person name="Yamada T."/>
            <person name="MetaHit consortium"/>
            <person name="Renault P."/>
            <person name="Sicheritz-Ponten T."/>
            <person name="Bork P."/>
            <person name="Wang J."/>
            <person name="Brunak S."/>
            <person name="Ehrlich S.D."/>
        </authorList>
    </citation>
    <scope>NUCLEOTIDE SEQUENCE [LARGE SCALE GENOMIC DNA]</scope>
</reference>
<dbReference type="RefSeq" id="WP_021717870.1">
    <property type="nucleotide sequence ID" value="NZ_FR885223.1"/>
</dbReference>
<name>R6I6L9_9FIRM</name>